<dbReference type="InterPro" id="IPR003305">
    <property type="entry name" value="CenC_carb-bd"/>
</dbReference>
<evidence type="ECO:0000313" key="5">
    <source>
        <dbReference type="EMBL" id="MBB5219141.1"/>
    </source>
</evidence>
<dbReference type="SUPFAM" id="SSF49899">
    <property type="entry name" value="Concanavalin A-like lectins/glucanases"/>
    <property type="match status" value="1"/>
</dbReference>
<feature type="domain" description="GH16" evidence="4">
    <location>
        <begin position="19"/>
        <end position="282"/>
    </location>
</feature>
<dbReference type="PANTHER" id="PTHR10963">
    <property type="entry name" value="GLYCOSYL HYDROLASE-RELATED"/>
    <property type="match status" value="1"/>
</dbReference>
<reference evidence="6 8" key="1">
    <citation type="submission" date="2018-08" db="EMBL/GenBank/DDBJ databases">
        <title>The first complete genome of Treponema rectale (CHPAT), a commensal spirochete of the bovine rectum.</title>
        <authorList>
            <person name="Staton G.J."/>
            <person name="Clegg S.R."/>
            <person name="Carter S.D."/>
            <person name="Radford A.D."/>
            <person name="Darby A."/>
            <person name="Hall N."/>
            <person name="Birtles R.J."/>
            <person name="Evans N.J."/>
        </authorList>
    </citation>
    <scope>NUCLEOTIDE SEQUENCE [LARGE SCALE GENOMIC DNA]</scope>
    <source>
        <strain evidence="6 8">CHPA</strain>
    </source>
</reference>
<dbReference type="Gene3D" id="2.60.120.260">
    <property type="entry name" value="Galactose-binding domain-like"/>
    <property type="match status" value="3"/>
</dbReference>
<dbReference type="GO" id="GO:0004553">
    <property type="term" value="F:hydrolase activity, hydrolyzing O-glycosyl compounds"/>
    <property type="evidence" value="ECO:0007669"/>
    <property type="project" value="InterPro"/>
</dbReference>
<dbReference type="Proteomes" id="UP000578697">
    <property type="component" value="Unassembled WGS sequence"/>
</dbReference>
<dbReference type="Proteomes" id="UP000593591">
    <property type="component" value="Chromosome"/>
</dbReference>
<dbReference type="EMBL" id="JACHFR010000002">
    <property type="protein sequence ID" value="MBB5219141.1"/>
    <property type="molecule type" value="Genomic_DNA"/>
</dbReference>
<evidence type="ECO:0000259" key="4">
    <source>
        <dbReference type="PROSITE" id="PS51762"/>
    </source>
</evidence>
<gene>
    <name evidence="6" type="ORF">DYE49_11085</name>
    <name evidence="5" type="ORF">HNP77_001510</name>
</gene>
<dbReference type="PANTHER" id="PTHR10963:SF55">
    <property type="entry name" value="GLYCOSIDE HYDROLASE FAMILY 16 PROTEIN"/>
    <property type="match status" value="1"/>
</dbReference>
<dbReference type="EMBL" id="CP031517">
    <property type="protein sequence ID" value="QOS40960.1"/>
    <property type="molecule type" value="Genomic_DNA"/>
</dbReference>
<dbReference type="GO" id="GO:0005975">
    <property type="term" value="P:carbohydrate metabolic process"/>
    <property type="evidence" value="ECO:0007669"/>
    <property type="project" value="InterPro"/>
</dbReference>
<accession>A0A840SIA7</accession>
<reference evidence="5 7" key="2">
    <citation type="submission" date="2020-08" db="EMBL/GenBank/DDBJ databases">
        <title>Genomic Encyclopedia of Type Strains, Phase IV (KMG-IV): sequencing the most valuable type-strain genomes for metagenomic binning, comparative biology and taxonomic classification.</title>
        <authorList>
            <person name="Goeker M."/>
        </authorList>
    </citation>
    <scope>NUCLEOTIDE SEQUENCE [LARGE SCALE GENOMIC DNA]</scope>
    <source>
        <strain evidence="5 7">DSM 103679</strain>
    </source>
</reference>
<dbReference type="PROSITE" id="PS51762">
    <property type="entry name" value="GH16_2"/>
    <property type="match status" value="1"/>
</dbReference>
<comment type="similarity">
    <text evidence="1">Belongs to the glycosyl hydrolase 16 family.</text>
</comment>
<dbReference type="Gene3D" id="2.60.120.200">
    <property type="match status" value="1"/>
</dbReference>
<evidence type="ECO:0000256" key="2">
    <source>
        <dbReference type="ARBA" id="ARBA00022801"/>
    </source>
</evidence>
<evidence type="ECO:0000313" key="8">
    <source>
        <dbReference type="Proteomes" id="UP000593591"/>
    </source>
</evidence>
<dbReference type="InterPro" id="IPR008979">
    <property type="entry name" value="Galactose-bd-like_sf"/>
</dbReference>
<name>A0A840SIA7_9SPIR</name>
<feature type="chain" id="PRO_5033940659" evidence="3">
    <location>
        <begin position="23"/>
        <end position="768"/>
    </location>
</feature>
<proteinExistence type="inferred from homology"/>
<evidence type="ECO:0000256" key="3">
    <source>
        <dbReference type="SAM" id="SignalP"/>
    </source>
</evidence>
<protein>
    <submittedName>
        <fullName evidence="5">Beta-glucanase (GH16 family)</fullName>
    </submittedName>
    <submittedName>
        <fullName evidence="6">Glucan endo-1,3-beta-D-glucosidase</fullName>
    </submittedName>
</protein>
<dbReference type="Pfam" id="PF02018">
    <property type="entry name" value="CBM_4_9"/>
    <property type="match status" value="2"/>
</dbReference>
<dbReference type="InterPro" id="IPR050546">
    <property type="entry name" value="Glycosyl_Hydrlase_16"/>
</dbReference>
<dbReference type="AlphaFoldDB" id="A0A840SIA7"/>
<feature type="signal peptide" evidence="3">
    <location>
        <begin position="1"/>
        <end position="22"/>
    </location>
</feature>
<dbReference type="InterPro" id="IPR013320">
    <property type="entry name" value="ConA-like_dom_sf"/>
</dbReference>
<dbReference type="Pfam" id="PF00722">
    <property type="entry name" value="Glyco_hydro_16"/>
    <property type="match status" value="1"/>
</dbReference>
<dbReference type="SUPFAM" id="SSF49785">
    <property type="entry name" value="Galactose-binding domain-like"/>
    <property type="match status" value="3"/>
</dbReference>
<evidence type="ECO:0000256" key="1">
    <source>
        <dbReference type="ARBA" id="ARBA00006865"/>
    </source>
</evidence>
<keyword evidence="2" id="KW-0378">Hydrolase</keyword>
<keyword evidence="7" id="KW-1185">Reference proteome</keyword>
<keyword evidence="3" id="KW-0732">Signal</keyword>
<dbReference type="CDD" id="cd08023">
    <property type="entry name" value="GH16_laminarinase_like"/>
    <property type="match status" value="1"/>
</dbReference>
<evidence type="ECO:0000313" key="7">
    <source>
        <dbReference type="Proteomes" id="UP000578697"/>
    </source>
</evidence>
<dbReference type="InterPro" id="IPR000757">
    <property type="entry name" value="Beta-glucanase-like"/>
</dbReference>
<organism evidence="5 7">
    <name type="scientific">Treponema rectale</name>
    <dbReference type="NCBI Taxonomy" id="744512"/>
    <lineage>
        <taxon>Bacteria</taxon>
        <taxon>Pseudomonadati</taxon>
        <taxon>Spirochaetota</taxon>
        <taxon>Spirochaetia</taxon>
        <taxon>Spirochaetales</taxon>
        <taxon>Treponemataceae</taxon>
        <taxon>Treponema</taxon>
    </lineage>
</organism>
<evidence type="ECO:0000313" key="6">
    <source>
        <dbReference type="EMBL" id="QOS40960.1"/>
    </source>
</evidence>
<sequence>MKFNKIGLLACSTILCGTLAFAQETSMYTDADLVWQEDFSGKKLNMKDWNFEFHEPGWVNAELQSYDDSSKNTYVKDGFLVIQALKKENKNGTVEYTSGRINTMGKHEFTYGRFEARLKVPKGPGFLPAFWMMPGDETYYGQWPKCGEIDIMEVLGHETNKLYGTLHFGEPHAMQQGTYEVEEAHNFADEFHVFAVEWEPGEIRWYCDGKLYKKVNDWFTKRPGFGELSYPAPFDQPFYIILNVAVGGSWVGYPDETTNFDPKLDDAKMYVDYVKVYQKKSYNEDVDKPEHAPVVAKTDSSGNMVSTNKTAWEFLKAGGGVGSVETDGKNHTIKTEKEGSLEYSIQYVQPNVPLNMGFKYRYSFDAWADSPRTMITGISAPNNSYERRFGDVKVKLTTKSQHFSWEFEMEADSDPACRIEYNCGAQDSTATIHIANVRLEKIGEIDYAALGKGSLPDGNYIYNGQFQEGKNRLGEWTIENKVNAEIKVTKDRARMLCVTSPKKAKPEDVIIKQTGLKLEGGKTYVVKFDAYSSKTTTITARFAGITKTERIMPLPSSSKKGKPALPGHYQWTLAPEKDCEIDFELLLGSDGQTLYVDNVYVKENAVIANGSFERKLTGWELYAHQNSSAACEVIQSGESKQASVTIEKTGNLDWMIQLKQNGCLLEKGKKYKISLKAKSDLDRTIMLALQRDGSKDDNWFPYSNTLRFEVGKEFKDYEWTFVMGGDSDPNVIFTISMGAVSDKIINKKHTIVFDDIRVEEIETQEKKK</sequence>
<dbReference type="RefSeq" id="WP_184652565.1">
    <property type="nucleotide sequence ID" value="NZ_JACHFR010000002.1"/>
</dbReference>
<dbReference type="KEGG" id="trc:DYE49_11085"/>